<dbReference type="PANTHER" id="PTHR30055">
    <property type="entry name" value="HTH-TYPE TRANSCRIPTIONAL REGULATOR RUTR"/>
    <property type="match status" value="1"/>
</dbReference>
<dbReference type="SUPFAM" id="SSF46689">
    <property type="entry name" value="Homeodomain-like"/>
    <property type="match status" value="1"/>
</dbReference>
<proteinExistence type="predicted"/>
<dbReference type="EMBL" id="BOPO01000002">
    <property type="protein sequence ID" value="GIL24912.1"/>
    <property type="molecule type" value="Genomic_DNA"/>
</dbReference>
<evidence type="ECO:0000256" key="1">
    <source>
        <dbReference type="ARBA" id="ARBA00023125"/>
    </source>
</evidence>
<name>A0A8J4A8A7_9ACTN</name>
<dbReference type="GO" id="GO:0003700">
    <property type="term" value="F:DNA-binding transcription factor activity"/>
    <property type="evidence" value="ECO:0007669"/>
    <property type="project" value="TreeGrafter"/>
</dbReference>
<feature type="DNA-binding region" description="H-T-H motif" evidence="2">
    <location>
        <begin position="19"/>
        <end position="38"/>
    </location>
</feature>
<evidence type="ECO:0000256" key="2">
    <source>
        <dbReference type="PROSITE-ProRule" id="PRU00335"/>
    </source>
</evidence>
<protein>
    <recommendedName>
        <fullName evidence="3">HTH tetR-type domain-containing protein</fullName>
    </recommendedName>
</protein>
<gene>
    <name evidence="4" type="ORF">NUM_01670</name>
</gene>
<reference evidence="5" key="1">
    <citation type="journal article" date="2021" name="Int. J. Syst. Evol. Microbiol.">
        <title>Actinocatenispora comari sp. nov., an endophytic actinomycete isolated from aerial parts of Comarum salesowianum.</title>
        <authorList>
            <person name="Oyunbileg N."/>
            <person name="Iizaka Y."/>
            <person name="Hamada M."/>
            <person name="Davaapurev B.O."/>
            <person name="Fukumoto A."/>
            <person name="Tsetseg B."/>
            <person name="Kato F."/>
            <person name="Tamura T."/>
            <person name="Batkhuu J."/>
            <person name="Anzai Y."/>
        </authorList>
    </citation>
    <scope>NUCLEOTIDE SEQUENCE [LARGE SCALE GENOMIC DNA]</scope>
    <source>
        <strain evidence="5">NUM-2625</strain>
    </source>
</reference>
<accession>A0A8J4A8A7</accession>
<organism evidence="4 5">
    <name type="scientific">Actinocatenispora comari</name>
    <dbReference type="NCBI Taxonomy" id="2807577"/>
    <lineage>
        <taxon>Bacteria</taxon>
        <taxon>Bacillati</taxon>
        <taxon>Actinomycetota</taxon>
        <taxon>Actinomycetes</taxon>
        <taxon>Micromonosporales</taxon>
        <taxon>Micromonosporaceae</taxon>
        <taxon>Actinocatenispora</taxon>
    </lineage>
</organism>
<dbReference type="AlphaFoldDB" id="A0A8J4A8A7"/>
<dbReference type="Pfam" id="PF00440">
    <property type="entry name" value="TetR_N"/>
    <property type="match status" value="1"/>
</dbReference>
<sequence>MLDAAATVFATTPAPESVTMGTIAAAAGVGKGTLFRAFGDRDGLLDALAAERFRPLRTAVEHAEGDFATGRPAVRRIVSFLDAVLRFKLENHNLMRAREAASVTSRSSDRYRWTYDVLCGMLADALPASTHRSPHYLAHALLALVQIDLVDELLAGGLSPDELRRQQAAQVTAALAIRS</sequence>
<keyword evidence="1 2" id="KW-0238">DNA-binding</keyword>
<dbReference type="GO" id="GO:0000976">
    <property type="term" value="F:transcription cis-regulatory region binding"/>
    <property type="evidence" value="ECO:0007669"/>
    <property type="project" value="TreeGrafter"/>
</dbReference>
<dbReference type="InterPro" id="IPR001647">
    <property type="entry name" value="HTH_TetR"/>
</dbReference>
<dbReference type="PANTHER" id="PTHR30055:SF209">
    <property type="entry name" value="POSSIBLE TRANSCRIPTIONAL REGULATORY PROTEIN (PROBABLY TETR-FAMILY)"/>
    <property type="match status" value="1"/>
</dbReference>
<evidence type="ECO:0000313" key="5">
    <source>
        <dbReference type="Proteomes" id="UP000614996"/>
    </source>
</evidence>
<dbReference type="RefSeq" id="WP_207122529.1">
    <property type="nucleotide sequence ID" value="NZ_BOPO01000002.1"/>
</dbReference>
<comment type="caution">
    <text evidence="4">The sequence shown here is derived from an EMBL/GenBank/DDBJ whole genome shotgun (WGS) entry which is preliminary data.</text>
</comment>
<evidence type="ECO:0000259" key="3">
    <source>
        <dbReference type="PROSITE" id="PS50977"/>
    </source>
</evidence>
<keyword evidence="5" id="KW-1185">Reference proteome</keyword>
<dbReference type="Proteomes" id="UP000614996">
    <property type="component" value="Unassembled WGS sequence"/>
</dbReference>
<feature type="domain" description="HTH tetR-type" evidence="3">
    <location>
        <begin position="1"/>
        <end position="56"/>
    </location>
</feature>
<dbReference type="InterPro" id="IPR009057">
    <property type="entry name" value="Homeodomain-like_sf"/>
</dbReference>
<dbReference type="Gene3D" id="1.10.357.10">
    <property type="entry name" value="Tetracycline Repressor, domain 2"/>
    <property type="match status" value="1"/>
</dbReference>
<evidence type="ECO:0000313" key="4">
    <source>
        <dbReference type="EMBL" id="GIL24912.1"/>
    </source>
</evidence>
<dbReference type="PROSITE" id="PS50977">
    <property type="entry name" value="HTH_TETR_2"/>
    <property type="match status" value="1"/>
</dbReference>
<dbReference type="InterPro" id="IPR050109">
    <property type="entry name" value="HTH-type_TetR-like_transc_reg"/>
</dbReference>